<keyword evidence="1" id="KW-0812">Transmembrane</keyword>
<feature type="transmembrane region" description="Helical" evidence="1">
    <location>
        <begin position="345"/>
        <end position="367"/>
    </location>
</feature>
<dbReference type="EMBL" id="NDYE01000016">
    <property type="protein sequence ID" value="OXZ31609.1"/>
    <property type="molecule type" value="Genomic_DNA"/>
</dbReference>
<dbReference type="AlphaFoldDB" id="A0A233VGU4"/>
<dbReference type="PANTHER" id="PTHR41771:SF1">
    <property type="entry name" value="MEMBRANE PROTEIN"/>
    <property type="match status" value="1"/>
</dbReference>
<name>A0A233VGU4_FINMA</name>
<dbReference type="RefSeq" id="WP_094208970.1">
    <property type="nucleotide sequence ID" value="NZ_NDYE01000016.1"/>
</dbReference>
<evidence type="ECO:0000256" key="1">
    <source>
        <dbReference type="SAM" id="Phobius"/>
    </source>
</evidence>
<evidence type="ECO:0000313" key="3">
    <source>
        <dbReference type="Proteomes" id="UP000215546"/>
    </source>
</evidence>
<gene>
    <name evidence="2" type="ORF">B9N55_08225</name>
</gene>
<protein>
    <recommendedName>
        <fullName evidence="4">YibE/F family protein</fullName>
    </recommendedName>
</protein>
<evidence type="ECO:0008006" key="4">
    <source>
        <dbReference type="Google" id="ProtNLM"/>
    </source>
</evidence>
<dbReference type="Pfam" id="PF07907">
    <property type="entry name" value="YibE_F"/>
    <property type="match status" value="1"/>
</dbReference>
<accession>A0A233VGU4</accession>
<comment type="caution">
    <text evidence="2">The sequence shown here is derived from an EMBL/GenBank/DDBJ whole genome shotgun (WGS) entry which is preliminary data.</text>
</comment>
<evidence type="ECO:0000313" key="2">
    <source>
        <dbReference type="EMBL" id="OXZ31609.1"/>
    </source>
</evidence>
<feature type="transmembrane region" description="Helical" evidence="1">
    <location>
        <begin position="196"/>
        <end position="217"/>
    </location>
</feature>
<dbReference type="Proteomes" id="UP000215546">
    <property type="component" value="Unassembled WGS sequence"/>
</dbReference>
<sequence length="371" mass="40790">MKKIVNVILILLLIGIFFLNRKLDVNESLISYKGVEYLRAKVVEVVDETLDYPDNSKPVGVQKIKAKIFKTGKVVELDNELVNTHSIKVHKGSNVILIQNQNSGSTDDYYYSVYNYDRSIRIFVIIALFVIFLAVIAGIKGFKSAIALFVSIYIILFFDVALLMNGYNNILVTIITVILCAVYSLVVLYGYSKMTLVNMISIGTSFLIAAIMVKIIGKVLYVSGHNMENVETLILVGKTWGLRIDNLLFSAVSIASLGASMDVSVSISSSLKEIKSLNTDLDSKKLFQSGMNIGKDIIGTMVNTLVFAFIGASLVTIMVLISHGVSFNQLVNSDFFSVEITKGLIGTVVVIIMVPVTSLFSSIIYNLKGEN</sequence>
<feature type="transmembrane region" description="Helical" evidence="1">
    <location>
        <begin position="170"/>
        <end position="189"/>
    </location>
</feature>
<reference evidence="3" key="1">
    <citation type="submission" date="2017-04" db="EMBL/GenBank/DDBJ databases">
        <title>Finegoldia magna isolated from orthopedic joint implant-associated infections.</title>
        <authorList>
            <person name="Bjorklund S."/>
            <person name="Bruggemann H."/>
            <person name="Jensen A."/>
            <person name="Hellmark B."/>
            <person name="Soderquist B."/>
        </authorList>
    </citation>
    <scope>NUCLEOTIDE SEQUENCE [LARGE SCALE GENOMIC DNA]</scope>
    <source>
        <strain evidence="3">12T273</strain>
    </source>
</reference>
<proteinExistence type="predicted"/>
<feature type="transmembrane region" description="Helical" evidence="1">
    <location>
        <begin position="305"/>
        <end position="325"/>
    </location>
</feature>
<dbReference type="PANTHER" id="PTHR41771">
    <property type="entry name" value="MEMBRANE PROTEIN-RELATED"/>
    <property type="match status" value="1"/>
</dbReference>
<keyword evidence="1" id="KW-0472">Membrane</keyword>
<organism evidence="2 3">
    <name type="scientific">Finegoldia magna</name>
    <name type="common">Peptostreptococcus magnus</name>
    <dbReference type="NCBI Taxonomy" id="1260"/>
    <lineage>
        <taxon>Bacteria</taxon>
        <taxon>Bacillati</taxon>
        <taxon>Bacillota</taxon>
        <taxon>Tissierellia</taxon>
        <taxon>Tissierellales</taxon>
        <taxon>Peptoniphilaceae</taxon>
        <taxon>Finegoldia</taxon>
    </lineage>
</organism>
<keyword evidence="1" id="KW-1133">Transmembrane helix</keyword>
<dbReference type="InterPro" id="IPR012507">
    <property type="entry name" value="YibE_F"/>
</dbReference>
<feature type="transmembrane region" description="Helical" evidence="1">
    <location>
        <begin position="120"/>
        <end position="139"/>
    </location>
</feature>
<feature type="transmembrane region" description="Helical" evidence="1">
    <location>
        <begin position="146"/>
        <end position="164"/>
    </location>
</feature>